<proteinExistence type="predicted"/>
<dbReference type="PANTHER" id="PTHR37017">
    <property type="entry name" value="AB HYDROLASE-1 DOMAIN-CONTAINING PROTEIN-RELATED"/>
    <property type="match status" value="1"/>
</dbReference>
<dbReference type="Gene3D" id="3.40.50.1820">
    <property type="entry name" value="alpha/beta hydrolase"/>
    <property type="match status" value="1"/>
</dbReference>
<dbReference type="InterPro" id="IPR052897">
    <property type="entry name" value="Sec-Metab_Biosynth_Hydrolase"/>
</dbReference>
<feature type="domain" description="AB hydrolase-1" evidence="1">
    <location>
        <begin position="6"/>
        <end position="223"/>
    </location>
</feature>
<dbReference type="EMBL" id="PXYW01000033">
    <property type="protein sequence ID" value="PSR32705.1"/>
    <property type="molecule type" value="Genomic_DNA"/>
</dbReference>
<accession>A0A2T2XDY2</accession>
<protein>
    <submittedName>
        <fullName evidence="2">Alpha/beta hydrolase</fullName>
    </submittedName>
</protein>
<dbReference type="SUPFAM" id="SSF53474">
    <property type="entry name" value="alpha/beta-Hydrolases"/>
    <property type="match status" value="1"/>
</dbReference>
<dbReference type="Proteomes" id="UP000242972">
    <property type="component" value="Unassembled WGS sequence"/>
</dbReference>
<dbReference type="InterPro" id="IPR000073">
    <property type="entry name" value="AB_hydrolase_1"/>
</dbReference>
<comment type="caution">
    <text evidence="2">The sequence shown here is derived from an EMBL/GenBank/DDBJ whole genome shotgun (WGS) entry which is preliminary data.</text>
</comment>
<reference evidence="2 3" key="1">
    <citation type="journal article" date="2014" name="BMC Genomics">
        <title>Comparison of environmental and isolate Sulfobacillus genomes reveals diverse carbon, sulfur, nitrogen, and hydrogen metabolisms.</title>
        <authorList>
            <person name="Justice N.B."/>
            <person name="Norman A."/>
            <person name="Brown C.T."/>
            <person name="Singh A."/>
            <person name="Thomas B.C."/>
            <person name="Banfield J.F."/>
        </authorList>
    </citation>
    <scope>NUCLEOTIDE SEQUENCE [LARGE SCALE GENOMIC DNA]</scope>
    <source>
        <strain evidence="2">AMDSBA4</strain>
    </source>
</reference>
<dbReference type="GO" id="GO:0016787">
    <property type="term" value="F:hydrolase activity"/>
    <property type="evidence" value="ECO:0007669"/>
    <property type="project" value="UniProtKB-KW"/>
</dbReference>
<dbReference type="AlphaFoldDB" id="A0A2T2XDY2"/>
<dbReference type="Pfam" id="PF12697">
    <property type="entry name" value="Abhydrolase_6"/>
    <property type="match status" value="1"/>
</dbReference>
<dbReference type="InterPro" id="IPR029058">
    <property type="entry name" value="AB_hydrolase_fold"/>
</dbReference>
<dbReference type="PANTHER" id="PTHR37017:SF10">
    <property type="entry name" value="AB HYDROLASE-1 DOMAIN-CONTAINING PROTEIN"/>
    <property type="match status" value="1"/>
</dbReference>
<name>A0A2T2XDY2_9FIRM</name>
<organism evidence="2 3">
    <name type="scientific">Sulfobacillus benefaciens</name>
    <dbReference type="NCBI Taxonomy" id="453960"/>
    <lineage>
        <taxon>Bacteria</taxon>
        <taxon>Bacillati</taxon>
        <taxon>Bacillota</taxon>
        <taxon>Clostridia</taxon>
        <taxon>Eubacteriales</taxon>
        <taxon>Clostridiales Family XVII. Incertae Sedis</taxon>
        <taxon>Sulfobacillus</taxon>
    </lineage>
</organism>
<evidence type="ECO:0000313" key="3">
    <source>
        <dbReference type="Proteomes" id="UP000242972"/>
    </source>
</evidence>
<evidence type="ECO:0000313" key="2">
    <source>
        <dbReference type="EMBL" id="PSR32705.1"/>
    </source>
</evidence>
<evidence type="ECO:0000259" key="1">
    <source>
        <dbReference type="Pfam" id="PF12697"/>
    </source>
</evidence>
<keyword evidence="2" id="KW-0378">Hydrolase</keyword>
<sequence length="235" mass="25824">MQASPIILVPGFWLGAWAWDPVTAILRPQGYRVRALTLPGLETVEANRSAVSLTSHIDAICDALWQAGEPAVLAVHSAAGFAGYAASDRMPERIRAMIYVDTAPGKGALNPAFDAVDYPLPSWEDMDPEDIALLNPDERHLLRDRAVPEPGALLREAAQLTNAQRQDIPSIVICTSRPQEEIKALAHQGYSFLAGLPELHHVVYIDLPTHHWPMWSRPDDIAQILAKAAHGYLPR</sequence>
<gene>
    <name evidence="2" type="ORF">C7B46_13175</name>
</gene>